<dbReference type="InterPro" id="IPR036908">
    <property type="entry name" value="RlpA-like_sf"/>
</dbReference>
<dbReference type="InterPro" id="IPR010611">
    <property type="entry name" value="3D_dom"/>
</dbReference>
<dbReference type="GO" id="GO:0009254">
    <property type="term" value="P:peptidoglycan turnover"/>
    <property type="evidence" value="ECO:0007669"/>
    <property type="project" value="InterPro"/>
</dbReference>
<feature type="signal peptide" evidence="2">
    <location>
        <begin position="1"/>
        <end position="26"/>
    </location>
</feature>
<sequence length="148" mass="15996">MKLLKATLLLALFVVLFGMSVPATFAAAKVKTESHAPQKYQYSLNIIATAYAPGPHDNDQWGDLTYLGTKIRPGVIAVDPRVIPLGSKVYIEFPDGHGIHATAEDTGGAIKGDRIDIAKSTEAEAYDFGIQHVKVYVVKLGSLSKQWA</sequence>
<feature type="chain" id="PRO_5038524489" description="3D domain-containing protein" evidence="2">
    <location>
        <begin position="27"/>
        <end position="148"/>
    </location>
</feature>
<evidence type="ECO:0000256" key="2">
    <source>
        <dbReference type="SAM" id="SignalP"/>
    </source>
</evidence>
<accession>A0A498R656</accession>
<dbReference type="EMBL" id="UPPP01000063">
    <property type="protein sequence ID" value="VBB06340.1"/>
    <property type="molecule type" value="Genomic_DNA"/>
</dbReference>
<evidence type="ECO:0000259" key="3">
    <source>
        <dbReference type="Pfam" id="PF06725"/>
    </source>
</evidence>
<evidence type="ECO:0000313" key="5">
    <source>
        <dbReference type="Proteomes" id="UP000277811"/>
    </source>
</evidence>
<feature type="domain" description="3D" evidence="3">
    <location>
        <begin position="75"/>
        <end position="138"/>
    </location>
</feature>
<dbReference type="Pfam" id="PF06725">
    <property type="entry name" value="3D"/>
    <property type="match status" value="1"/>
</dbReference>
<keyword evidence="5" id="KW-1185">Reference proteome</keyword>
<dbReference type="PANTHER" id="PTHR39160:SF4">
    <property type="entry name" value="RESUSCITATION-PROMOTING FACTOR RPFB"/>
    <property type="match status" value="1"/>
</dbReference>
<protein>
    <recommendedName>
        <fullName evidence="3">3D domain-containing protein</fullName>
    </recommendedName>
</protein>
<dbReference type="GO" id="GO:0019867">
    <property type="term" value="C:outer membrane"/>
    <property type="evidence" value="ECO:0007669"/>
    <property type="project" value="InterPro"/>
</dbReference>
<dbReference type="CDD" id="cd14667">
    <property type="entry name" value="3D_containing_proteins"/>
    <property type="match status" value="1"/>
</dbReference>
<gene>
    <name evidence="4" type="ORF">LUCI_1571</name>
</gene>
<proteinExistence type="predicted"/>
<dbReference type="Proteomes" id="UP000277811">
    <property type="component" value="Unassembled WGS sequence"/>
</dbReference>
<name>A0A498R656_9FIRM</name>
<keyword evidence="1 2" id="KW-0732">Signal</keyword>
<dbReference type="InterPro" id="IPR059180">
    <property type="entry name" value="3D_YorM"/>
</dbReference>
<dbReference type="SUPFAM" id="SSF50685">
    <property type="entry name" value="Barwin-like endoglucanases"/>
    <property type="match status" value="1"/>
</dbReference>
<evidence type="ECO:0000256" key="1">
    <source>
        <dbReference type="ARBA" id="ARBA00022729"/>
    </source>
</evidence>
<dbReference type="PANTHER" id="PTHR39160">
    <property type="entry name" value="CELL WALL-BINDING PROTEIN YOCH"/>
    <property type="match status" value="1"/>
</dbReference>
<organism evidence="4 5">
    <name type="scientific">Lucifera butyrica</name>
    <dbReference type="NCBI Taxonomy" id="1351585"/>
    <lineage>
        <taxon>Bacteria</taxon>
        <taxon>Bacillati</taxon>
        <taxon>Bacillota</taxon>
        <taxon>Negativicutes</taxon>
        <taxon>Veillonellales</taxon>
        <taxon>Veillonellaceae</taxon>
        <taxon>Lucifera</taxon>
    </lineage>
</organism>
<dbReference type="AlphaFoldDB" id="A0A498R656"/>
<dbReference type="InterPro" id="IPR051933">
    <property type="entry name" value="Resuscitation_pf_RpfB"/>
</dbReference>
<dbReference type="RefSeq" id="WP_122627294.1">
    <property type="nucleotide sequence ID" value="NZ_UPPP01000063.1"/>
</dbReference>
<dbReference type="OrthoDB" id="9798935at2"/>
<reference evidence="4 5" key="1">
    <citation type="submission" date="2018-06" db="EMBL/GenBank/DDBJ databases">
        <authorList>
            <person name="Strepis N."/>
        </authorList>
    </citation>
    <scope>NUCLEOTIDE SEQUENCE [LARGE SCALE GENOMIC DNA]</scope>
    <source>
        <strain evidence="4">LUCI</strain>
    </source>
</reference>
<evidence type="ECO:0000313" key="4">
    <source>
        <dbReference type="EMBL" id="VBB06340.1"/>
    </source>
</evidence>
<dbReference type="Gene3D" id="2.40.40.10">
    <property type="entry name" value="RlpA-like domain"/>
    <property type="match status" value="1"/>
</dbReference>
<dbReference type="GO" id="GO:0004553">
    <property type="term" value="F:hydrolase activity, hydrolyzing O-glycosyl compounds"/>
    <property type="evidence" value="ECO:0007669"/>
    <property type="project" value="InterPro"/>
</dbReference>